<dbReference type="EMBL" id="CP012333">
    <property type="protein sequence ID" value="AKU98647.1"/>
    <property type="molecule type" value="Genomic_DNA"/>
</dbReference>
<evidence type="ECO:0000256" key="7">
    <source>
        <dbReference type="ARBA" id="ARBA00023049"/>
    </source>
</evidence>
<accession>A0A0K1PYS2</accession>
<dbReference type="Pfam" id="PF01447">
    <property type="entry name" value="Peptidase_M4"/>
    <property type="match status" value="1"/>
</dbReference>
<name>A0A0K1PYS2_9BACT</name>
<organism evidence="14 15">
    <name type="scientific">Labilithrix luteola</name>
    <dbReference type="NCBI Taxonomy" id="1391654"/>
    <lineage>
        <taxon>Bacteria</taxon>
        <taxon>Pseudomonadati</taxon>
        <taxon>Myxococcota</taxon>
        <taxon>Polyangia</taxon>
        <taxon>Polyangiales</taxon>
        <taxon>Labilitrichaceae</taxon>
        <taxon>Labilithrix</taxon>
    </lineage>
</organism>
<evidence type="ECO:0000256" key="8">
    <source>
        <dbReference type="PIRSR" id="PIRSR623612-1"/>
    </source>
</evidence>
<dbReference type="Gene3D" id="3.10.450.40">
    <property type="match status" value="1"/>
</dbReference>
<comment type="subcellular location">
    <subcellularLocation>
        <location evidence="9">Secreted</location>
    </subcellularLocation>
</comment>
<evidence type="ECO:0000256" key="6">
    <source>
        <dbReference type="ARBA" id="ARBA00022833"/>
    </source>
</evidence>
<evidence type="ECO:0000259" key="11">
    <source>
        <dbReference type="Pfam" id="PF01447"/>
    </source>
</evidence>
<dbReference type="InterPro" id="IPR027268">
    <property type="entry name" value="Peptidase_M4/M1_CTD_sf"/>
</dbReference>
<feature type="chain" id="PRO_5023157877" description="Neutral metalloproteinase" evidence="9">
    <location>
        <begin position="23"/>
        <end position="664"/>
    </location>
</feature>
<feature type="domain" description="Peptidase M4 C-terminal" evidence="12">
    <location>
        <begin position="404"/>
        <end position="567"/>
    </location>
</feature>
<evidence type="ECO:0000313" key="14">
    <source>
        <dbReference type="EMBL" id="AKU98647.1"/>
    </source>
</evidence>
<dbReference type="PANTHER" id="PTHR33794">
    <property type="entry name" value="BACILLOLYSIN"/>
    <property type="match status" value="1"/>
</dbReference>
<evidence type="ECO:0000256" key="10">
    <source>
        <dbReference type="SAM" id="MobiDB-lite"/>
    </source>
</evidence>
<evidence type="ECO:0000259" key="13">
    <source>
        <dbReference type="Pfam" id="PF07504"/>
    </source>
</evidence>
<reference evidence="14 15" key="1">
    <citation type="submission" date="2015-08" db="EMBL/GenBank/DDBJ databases">
        <authorList>
            <person name="Babu N.S."/>
            <person name="Beckwith C.J."/>
            <person name="Beseler K.G."/>
            <person name="Brison A."/>
            <person name="Carone J.V."/>
            <person name="Caskin T.P."/>
            <person name="Diamond M."/>
            <person name="Durham M.E."/>
            <person name="Foxe J.M."/>
            <person name="Go M."/>
            <person name="Henderson B.A."/>
            <person name="Jones I.B."/>
            <person name="McGettigan J.A."/>
            <person name="Micheletti S.J."/>
            <person name="Nasrallah M.E."/>
            <person name="Ortiz D."/>
            <person name="Piller C.R."/>
            <person name="Privatt S.R."/>
            <person name="Schneider S.L."/>
            <person name="Sharp S."/>
            <person name="Smith T.C."/>
            <person name="Stanton J.D."/>
            <person name="Ullery H.E."/>
            <person name="Wilson R.J."/>
            <person name="Serrano M.G."/>
            <person name="Buck G."/>
            <person name="Lee V."/>
            <person name="Wang Y."/>
            <person name="Carvalho R."/>
            <person name="Voegtly L."/>
            <person name="Shi R."/>
            <person name="Duckworth R."/>
            <person name="Johnson A."/>
            <person name="Loviza R."/>
            <person name="Walstead R."/>
            <person name="Shah Z."/>
            <person name="Kiflezghi M."/>
            <person name="Wade K."/>
            <person name="Ball S.L."/>
            <person name="Bradley K.W."/>
            <person name="Asai D.J."/>
            <person name="Bowman C.A."/>
            <person name="Russell D.A."/>
            <person name="Pope W.H."/>
            <person name="Jacobs-Sera D."/>
            <person name="Hendrix R.W."/>
            <person name="Hatfull G.F."/>
        </authorList>
    </citation>
    <scope>NUCLEOTIDE SEQUENCE [LARGE SCALE GENOMIC DNA]</scope>
    <source>
        <strain evidence="14 15">DSM 27648</strain>
    </source>
</reference>
<evidence type="ECO:0000256" key="9">
    <source>
        <dbReference type="RuleBase" id="RU366073"/>
    </source>
</evidence>
<keyword evidence="6 9" id="KW-0862">Zinc</keyword>
<feature type="domain" description="FTP" evidence="13">
    <location>
        <begin position="107"/>
        <end position="152"/>
    </location>
</feature>
<dbReference type="InterPro" id="IPR050728">
    <property type="entry name" value="Zinc_Metalloprotease_M4"/>
</dbReference>
<evidence type="ECO:0000313" key="15">
    <source>
        <dbReference type="Proteomes" id="UP000064967"/>
    </source>
</evidence>
<proteinExistence type="inferred from homology"/>
<feature type="active site" description="Proton donor" evidence="8">
    <location>
        <position position="481"/>
    </location>
</feature>
<dbReference type="GO" id="GO:0005576">
    <property type="term" value="C:extracellular region"/>
    <property type="evidence" value="ECO:0007669"/>
    <property type="project" value="UniProtKB-SubCell"/>
</dbReference>
<keyword evidence="15" id="KW-1185">Reference proteome</keyword>
<dbReference type="InterPro" id="IPR001570">
    <property type="entry name" value="Peptidase_M4_C_domain"/>
</dbReference>
<dbReference type="InterPro" id="IPR023612">
    <property type="entry name" value="Peptidase_M4"/>
</dbReference>
<dbReference type="Pfam" id="PF07504">
    <property type="entry name" value="FTP"/>
    <property type="match status" value="1"/>
</dbReference>
<comment type="similarity">
    <text evidence="1 9">Belongs to the peptidase M4 family.</text>
</comment>
<keyword evidence="4 9" id="KW-0732">Signal</keyword>
<sequence length="664" mass="70678">MRKHAFLALALAAVGSVIGCQADATDGGSLSSGGAMELQTRAFARLQCETSQDWSFIQHDRFRTPMHLSAPRTGKPLLSSAVSAEKTTRAFLAEYKDLYRMRDPETELRLDKLEVDTLAMTHVRFQQTVRGVPVVGAELFAHYDRAGHLTSIDATYVPELHGLDVEPSAKEGDARLAVLADVRARMRDVEPSAFSVPEGKLVVFALGEGPARLAWEYQTRAVFSDHPAIWVTTVDAKTGAIIDVYDNLQTVEASGTGVLGDTKKFQVAQSPMGYAMVDTSRGVPIRTYSAEGQEVGPDNGASPVTSGSLNAWDDGTVGPGAAVDAHAFAAVVFDYYKKVHARNAIDGAGGAMDSTAHFGQDYDNAFWDGTGMSYGDGGQYFKPLSAGLDVVAHEFTHGVTQATSALRYQGQPGALNEAVSDIFGAMIEHSIKPDDTKNWQMGEVIVKKAGLIRDFKNPSVGQQPAHMTKLVQTQQDNGGVHINSGIVNNAAFLMTAGGTNPVSNVKVEKGIGWEKSEKLWYRANTTYFTSSTTFAMAAQATMQAAKDLGLTEEEQNIVDCAWKATGVVQGACVAIAPQARTPSTSSPEEGSVDAPSSPSDQTAEDPGTGTTTTTEPTTKRRSLAAQNSGCSMSTSSLGSSESPWGLLLVATLGLAFGRRRSGRS</sequence>
<dbReference type="Proteomes" id="UP000064967">
    <property type="component" value="Chromosome"/>
</dbReference>
<keyword evidence="2 9" id="KW-0645">Protease</keyword>
<feature type="compositionally biased region" description="Low complexity" evidence="10">
    <location>
        <begin position="628"/>
        <end position="641"/>
    </location>
</feature>
<dbReference type="AlphaFoldDB" id="A0A0K1PYS2"/>
<dbReference type="InterPro" id="IPR013856">
    <property type="entry name" value="Peptidase_M4_domain"/>
</dbReference>
<dbReference type="PANTHER" id="PTHR33794:SF1">
    <property type="entry name" value="BACILLOLYSIN"/>
    <property type="match status" value="1"/>
</dbReference>
<keyword evidence="9" id="KW-0964">Secreted</keyword>
<feature type="active site" evidence="8">
    <location>
        <position position="394"/>
    </location>
</feature>
<evidence type="ECO:0000256" key="3">
    <source>
        <dbReference type="ARBA" id="ARBA00022723"/>
    </source>
</evidence>
<dbReference type="RefSeq" id="WP_146649590.1">
    <property type="nucleotide sequence ID" value="NZ_CP012333.1"/>
</dbReference>
<dbReference type="InterPro" id="IPR011096">
    <property type="entry name" value="FTP_domain"/>
</dbReference>
<dbReference type="Pfam" id="PF02868">
    <property type="entry name" value="Peptidase_M4_C"/>
    <property type="match status" value="1"/>
</dbReference>
<dbReference type="PROSITE" id="PS51257">
    <property type="entry name" value="PROKAR_LIPOPROTEIN"/>
    <property type="match status" value="1"/>
</dbReference>
<evidence type="ECO:0000256" key="2">
    <source>
        <dbReference type="ARBA" id="ARBA00022670"/>
    </source>
</evidence>
<protein>
    <recommendedName>
        <fullName evidence="9">Neutral metalloproteinase</fullName>
        <ecNumber evidence="9">3.4.24.-</ecNumber>
    </recommendedName>
</protein>
<feature type="compositionally biased region" description="Low complexity" evidence="10">
    <location>
        <begin position="604"/>
        <end position="616"/>
    </location>
</feature>
<dbReference type="STRING" id="1391654.AKJ09_05311"/>
<dbReference type="KEGG" id="llu:AKJ09_05311"/>
<feature type="signal peptide" evidence="9">
    <location>
        <begin position="1"/>
        <end position="22"/>
    </location>
</feature>
<dbReference type="EC" id="3.4.24.-" evidence="9"/>
<keyword evidence="3" id="KW-0479">Metal-binding</keyword>
<dbReference type="Gene3D" id="3.10.170.10">
    <property type="match status" value="1"/>
</dbReference>
<dbReference type="GO" id="GO:0006508">
    <property type="term" value="P:proteolysis"/>
    <property type="evidence" value="ECO:0007669"/>
    <property type="project" value="UniProtKB-KW"/>
</dbReference>
<dbReference type="SUPFAM" id="SSF55486">
    <property type="entry name" value="Metalloproteases ('zincins'), catalytic domain"/>
    <property type="match status" value="1"/>
</dbReference>
<dbReference type="CDD" id="cd09597">
    <property type="entry name" value="M4_TLP"/>
    <property type="match status" value="1"/>
</dbReference>
<evidence type="ECO:0000259" key="12">
    <source>
        <dbReference type="Pfam" id="PF02868"/>
    </source>
</evidence>
<dbReference type="GO" id="GO:0046872">
    <property type="term" value="F:metal ion binding"/>
    <property type="evidence" value="ECO:0007669"/>
    <property type="project" value="UniProtKB-UniRule"/>
</dbReference>
<evidence type="ECO:0000256" key="1">
    <source>
        <dbReference type="ARBA" id="ARBA00009388"/>
    </source>
</evidence>
<keyword evidence="7 9" id="KW-0482">Metalloprotease</keyword>
<feature type="region of interest" description="Disordered" evidence="10">
    <location>
        <begin position="579"/>
        <end position="641"/>
    </location>
</feature>
<feature type="domain" description="Peptidase M4" evidence="11">
    <location>
        <begin position="253"/>
        <end position="401"/>
    </location>
</feature>
<dbReference type="Gene3D" id="3.10.450.490">
    <property type="match status" value="1"/>
</dbReference>
<comment type="function">
    <text evidence="9">Extracellular zinc metalloprotease.</text>
</comment>
<keyword evidence="5 9" id="KW-0378">Hydrolase</keyword>
<evidence type="ECO:0000256" key="5">
    <source>
        <dbReference type="ARBA" id="ARBA00022801"/>
    </source>
</evidence>
<dbReference type="Gene3D" id="1.10.390.10">
    <property type="entry name" value="Neutral Protease Domain 2"/>
    <property type="match status" value="1"/>
</dbReference>
<dbReference type="PRINTS" id="PR00730">
    <property type="entry name" value="THERMOLYSIN"/>
</dbReference>
<evidence type="ECO:0000256" key="4">
    <source>
        <dbReference type="ARBA" id="ARBA00022729"/>
    </source>
</evidence>
<dbReference type="OrthoDB" id="5378341at2"/>
<dbReference type="GO" id="GO:0004222">
    <property type="term" value="F:metalloendopeptidase activity"/>
    <property type="evidence" value="ECO:0007669"/>
    <property type="project" value="UniProtKB-UniRule"/>
</dbReference>
<gene>
    <name evidence="14" type="ORF">AKJ09_05311</name>
</gene>
<feature type="compositionally biased region" description="Polar residues" evidence="10">
    <location>
        <begin position="580"/>
        <end position="601"/>
    </location>
</feature>
<comment type="cofactor">
    <cofactor evidence="9">
        <name>Zn(2+)</name>
        <dbReference type="ChEBI" id="CHEBI:29105"/>
    </cofactor>
</comment>